<dbReference type="AlphaFoldDB" id="A0A644YZZ4"/>
<keyword evidence="2" id="KW-1133">Transmembrane helix</keyword>
<organism evidence="4">
    <name type="scientific">bioreactor metagenome</name>
    <dbReference type="NCBI Taxonomy" id="1076179"/>
    <lineage>
        <taxon>unclassified sequences</taxon>
        <taxon>metagenomes</taxon>
        <taxon>ecological metagenomes</taxon>
    </lineage>
</organism>
<dbReference type="EMBL" id="VSSQ01006710">
    <property type="protein sequence ID" value="MPM33618.1"/>
    <property type="molecule type" value="Genomic_DNA"/>
</dbReference>
<accession>A0A644YZZ4</accession>
<dbReference type="Pfam" id="PF22691">
    <property type="entry name" value="Thiolase_C_1"/>
    <property type="match status" value="1"/>
</dbReference>
<evidence type="ECO:0000256" key="1">
    <source>
        <dbReference type="SAM" id="Coils"/>
    </source>
</evidence>
<dbReference type="GO" id="GO:0016746">
    <property type="term" value="F:acyltransferase activity"/>
    <property type="evidence" value="ECO:0007669"/>
    <property type="project" value="InterPro"/>
</dbReference>
<dbReference type="InterPro" id="IPR007813">
    <property type="entry name" value="PilN"/>
</dbReference>
<dbReference type="SUPFAM" id="SSF53901">
    <property type="entry name" value="Thiolase-like"/>
    <property type="match status" value="1"/>
</dbReference>
<dbReference type="GO" id="GO:0043683">
    <property type="term" value="P:type IV pilus assembly"/>
    <property type="evidence" value="ECO:0007669"/>
    <property type="project" value="TreeGrafter"/>
</dbReference>
<gene>
    <name evidence="4" type="ORF">SDC9_80195</name>
</gene>
<protein>
    <recommendedName>
        <fullName evidence="3">Thiolase C-terminal domain-containing protein</fullName>
    </recommendedName>
</protein>
<dbReference type="Pfam" id="PF05137">
    <property type="entry name" value="PilN"/>
    <property type="match status" value="1"/>
</dbReference>
<feature type="domain" description="Thiolase C-terminal" evidence="3">
    <location>
        <begin position="165"/>
        <end position="263"/>
    </location>
</feature>
<feature type="coiled-coil region" evidence="1">
    <location>
        <begin position="47"/>
        <end position="91"/>
    </location>
</feature>
<evidence type="ECO:0000259" key="3">
    <source>
        <dbReference type="Pfam" id="PF22691"/>
    </source>
</evidence>
<feature type="transmembrane region" description="Helical" evidence="2">
    <location>
        <begin position="20"/>
        <end position="43"/>
    </location>
</feature>
<dbReference type="GO" id="GO:0043107">
    <property type="term" value="P:type IV pilus-dependent motility"/>
    <property type="evidence" value="ECO:0007669"/>
    <property type="project" value="TreeGrafter"/>
</dbReference>
<name>A0A644YZZ4_9ZZZZ</name>
<sequence>MILINLLPHREAAKKRRKEAFQVTMFLSALLGVLIAGLVYMWFQSKIETQQDRNAFLQREIKVLDEQIKEIASIEDEIAALRARQKAVEDLQADRNLPVYLLKELVAQLPDGIYITGVKQTNQVVEMQGMAQSNERVSELLRNISSNTQWFAKPELLEIVAANVSLTPKDVQSAVLYDHFSPFVLPQLEEFGFVKRGEAKDFIRSGEHARGGSMPINTHGGQLGEAYIHGMNGVAEAVRQVRGTAANQVADVENVLVTAGTGVPTSGLILGVA</sequence>
<dbReference type="InterPro" id="IPR055140">
    <property type="entry name" value="Thiolase_C_2"/>
</dbReference>
<dbReference type="PANTHER" id="PTHR40278">
    <property type="entry name" value="DNA UTILIZATION PROTEIN HOFN"/>
    <property type="match status" value="1"/>
</dbReference>
<dbReference type="Gene3D" id="3.40.47.10">
    <property type="match status" value="1"/>
</dbReference>
<evidence type="ECO:0000256" key="2">
    <source>
        <dbReference type="SAM" id="Phobius"/>
    </source>
</evidence>
<dbReference type="InterPro" id="IPR052534">
    <property type="entry name" value="Extracell_DNA_Util/SecSys_Comp"/>
</dbReference>
<dbReference type="PANTHER" id="PTHR40278:SF2">
    <property type="entry name" value="TYPE IV PILUS INNER MEMBRANE COMPONENT PILN"/>
    <property type="match status" value="1"/>
</dbReference>
<keyword evidence="2" id="KW-0472">Membrane</keyword>
<proteinExistence type="predicted"/>
<reference evidence="4" key="1">
    <citation type="submission" date="2019-08" db="EMBL/GenBank/DDBJ databases">
        <authorList>
            <person name="Kucharzyk K."/>
            <person name="Murdoch R.W."/>
            <person name="Higgins S."/>
            <person name="Loffler F."/>
        </authorList>
    </citation>
    <scope>NUCLEOTIDE SEQUENCE</scope>
</reference>
<evidence type="ECO:0000313" key="4">
    <source>
        <dbReference type="EMBL" id="MPM33618.1"/>
    </source>
</evidence>
<dbReference type="InterPro" id="IPR016039">
    <property type="entry name" value="Thiolase-like"/>
</dbReference>
<keyword evidence="2" id="KW-0812">Transmembrane</keyword>
<comment type="caution">
    <text evidence="4">The sequence shown here is derived from an EMBL/GenBank/DDBJ whole genome shotgun (WGS) entry which is preliminary data.</text>
</comment>
<keyword evidence="1" id="KW-0175">Coiled coil</keyword>